<accession>A0A067T191</accession>
<feature type="region of interest" description="Disordered" evidence="1">
    <location>
        <begin position="46"/>
        <end position="78"/>
    </location>
</feature>
<protein>
    <recommendedName>
        <fullName evidence="4">F-box domain-containing protein</fullName>
    </recommendedName>
</protein>
<name>A0A067T191_GALM3</name>
<evidence type="ECO:0008006" key="4">
    <source>
        <dbReference type="Google" id="ProtNLM"/>
    </source>
</evidence>
<keyword evidence="3" id="KW-1185">Reference proteome</keyword>
<dbReference type="OrthoDB" id="3001771at2759"/>
<feature type="compositionally biased region" description="Acidic residues" evidence="1">
    <location>
        <begin position="46"/>
        <end position="56"/>
    </location>
</feature>
<reference evidence="3" key="1">
    <citation type="journal article" date="2014" name="Proc. Natl. Acad. Sci. U.S.A.">
        <title>Extensive sampling of basidiomycete genomes demonstrates inadequacy of the white-rot/brown-rot paradigm for wood decay fungi.</title>
        <authorList>
            <person name="Riley R."/>
            <person name="Salamov A.A."/>
            <person name="Brown D.W."/>
            <person name="Nagy L.G."/>
            <person name="Floudas D."/>
            <person name="Held B.W."/>
            <person name="Levasseur A."/>
            <person name="Lombard V."/>
            <person name="Morin E."/>
            <person name="Otillar R."/>
            <person name="Lindquist E.A."/>
            <person name="Sun H."/>
            <person name="LaButti K.M."/>
            <person name="Schmutz J."/>
            <person name="Jabbour D."/>
            <person name="Luo H."/>
            <person name="Baker S.E."/>
            <person name="Pisabarro A.G."/>
            <person name="Walton J.D."/>
            <person name="Blanchette R.A."/>
            <person name="Henrissat B."/>
            <person name="Martin F."/>
            <person name="Cullen D."/>
            <person name="Hibbett D.S."/>
            <person name="Grigoriev I.V."/>
        </authorList>
    </citation>
    <scope>NUCLEOTIDE SEQUENCE [LARGE SCALE GENOMIC DNA]</scope>
    <source>
        <strain evidence="3">CBS 339.88</strain>
    </source>
</reference>
<dbReference type="STRING" id="685588.A0A067T191"/>
<dbReference type="AlphaFoldDB" id="A0A067T191"/>
<dbReference type="Proteomes" id="UP000027222">
    <property type="component" value="Unassembled WGS sequence"/>
</dbReference>
<evidence type="ECO:0000313" key="3">
    <source>
        <dbReference type="Proteomes" id="UP000027222"/>
    </source>
</evidence>
<organism evidence="2 3">
    <name type="scientific">Galerina marginata (strain CBS 339.88)</name>
    <dbReference type="NCBI Taxonomy" id="685588"/>
    <lineage>
        <taxon>Eukaryota</taxon>
        <taxon>Fungi</taxon>
        <taxon>Dikarya</taxon>
        <taxon>Basidiomycota</taxon>
        <taxon>Agaricomycotina</taxon>
        <taxon>Agaricomycetes</taxon>
        <taxon>Agaricomycetidae</taxon>
        <taxon>Agaricales</taxon>
        <taxon>Agaricineae</taxon>
        <taxon>Strophariaceae</taxon>
        <taxon>Galerina</taxon>
    </lineage>
</organism>
<sequence length="558" mass="63175">MNKLAPETLYLIFEKFPEVHEDAKIAMLMERSRANSLIRKKFDVSGLDEDGSDSESDVGTSDYTYDEQAEQEWQPAPSLPETSFPAAVAKVCRQWRDILSKYPQYWRNITFNLQDNPNHIIDCFNWTENLGGELQVTVIAPSEAFCRVEPMLEQSRVSRITKALIPHIHRCNSIDFTVTHRSSLPSLSLIYEHISSPLQHFKWFAERSGIVLDRGQQIKVDLPPRIDLDLNHRTPFSITLSTFITAGEVFISLTQKHPNWLQLFSLTQCVSVFISGGVFRHPTDTKQPNLRSLTELLVPLDQLFNIWQGDLILSDISVPESDDHFDVDAYPQYIITAENLHLEKVNQHFLSSFFGLVNVAYDTKLVIRDAVFPPMSNIIAIDDVELHCLGPESHVENFLEIWEGNKLLGGSCTCFNDTLLGIMSTAPHLQDSGKSYAIALTTLTLKGCTGFTSAGLRRFLQGRNDADCLWSLLTKVVVSGDIGVISQGDAEWFSQNLGSENCHLSWTDRSGTGLLCSRLRLHVSRTTLPPFSIKDMRSNLDDKLRLHQVFEGLWYRKV</sequence>
<evidence type="ECO:0000313" key="2">
    <source>
        <dbReference type="EMBL" id="KDR76082.1"/>
    </source>
</evidence>
<proteinExistence type="predicted"/>
<dbReference type="HOGENOM" id="CLU_027732_1_0_1"/>
<evidence type="ECO:0000256" key="1">
    <source>
        <dbReference type="SAM" id="MobiDB-lite"/>
    </source>
</evidence>
<gene>
    <name evidence="2" type="ORF">GALMADRAFT_156228</name>
</gene>
<dbReference type="EMBL" id="KL142379">
    <property type="protein sequence ID" value="KDR76082.1"/>
    <property type="molecule type" value="Genomic_DNA"/>
</dbReference>